<dbReference type="STRING" id="143223.SAMN05878281_0889"/>
<feature type="domain" description="N-acetyltransferase" evidence="1">
    <location>
        <begin position="1"/>
        <end position="121"/>
    </location>
</feature>
<reference evidence="3" key="1">
    <citation type="submission" date="2016-11" db="EMBL/GenBank/DDBJ databases">
        <authorList>
            <person name="Varghese N."/>
            <person name="Submissions S."/>
        </authorList>
    </citation>
    <scope>NUCLEOTIDE SEQUENCE [LARGE SCALE GENOMIC DNA]</scope>
    <source>
        <strain evidence="3">ACAM 48</strain>
    </source>
</reference>
<dbReference type="Proteomes" id="UP000190235">
    <property type="component" value="Chromosome I"/>
</dbReference>
<dbReference type="AlphaFoldDB" id="A0A1M7JAY5"/>
<keyword evidence="2" id="KW-0808">Transferase</keyword>
<dbReference type="Gene3D" id="3.40.630.30">
    <property type="match status" value="1"/>
</dbReference>
<dbReference type="SUPFAM" id="SSF55729">
    <property type="entry name" value="Acyl-CoA N-acyltransferases (Nat)"/>
    <property type="match status" value="1"/>
</dbReference>
<dbReference type="Pfam" id="PF13508">
    <property type="entry name" value="Acetyltransf_7"/>
    <property type="match status" value="1"/>
</dbReference>
<protein>
    <submittedName>
        <fullName evidence="2">Acetyltransferase (GNAT) domain-containing protein</fullName>
    </submittedName>
</protein>
<organism evidence="2 3">
    <name type="scientific">Salegentibacter salegens</name>
    <dbReference type="NCBI Taxonomy" id="143223"/>
    <lineage>
        <taxon>Bacteria</taxon>
        <taxon>Pseudomonadati</taxon>
        <taxon>Bacteroidota</taxon>
        <taxon>Flavobacteriia</taxon>
        <taxon>Flavobacteriales</taxon>
        <taxon>Flavobacteriaceae</taxon>
        <taxon>Salegentibacter</taxon>
    </lineage>
</organism>
<sequence>MDDYLKKLKDKNHTLVTDEKNKVKGWYSDFIRDNERWFLAILDSAIQGKKYGTQLLDMAKEANKEVNRWVIKSDSYIKVNGNTYKSPIEFYRKNGFKILDNTQLKNNQISAIKVQWVKTGYNSDSFQIANIIENL</sequence>
<dbReference type="GO" id="GO:0016747">
    <property type="term" value="F:acyltransferase activity, transferring groups other than amino-acyl groups"/>
    <property type="evidence" value="ECO:0007669"/>
    <property type="project" value="InterPro"/>
</dbReference>
<accession>A0A1M7JAY5</accession>
<dbReference type="InterPro" id="IPR000182">
    <property type="entry name" value="GNAT_dom"/>
</dbReference>
<proteinExistence type="predicted"/>
<evidence type="ECO:0000313" key="2">
    <source>
        <dbReference type="EMBL" id="SHM50179.1"/>
    </source>
</evidence>
<name>A0A1M7JAY5_9FLAO</name>
<gene>
    <name evidence="2" type="ORF">SAMN05878281_0889</name>
</gene>
<dbReference type="InterPro" id="IPR016181">
    <property type="entry name" value="Acyl_CoA_acyltransferase"/>
</dbReference>
<keyword evidence="3" id="KW-1185">Reference proteome</keyword>
<dbReference type="EMBL" id="LT670848">
    <property type="protein sequence ID" value="SHM50179.1"/>
    <property type="molecule type" value="Genomic_DNA"/>
</dbReference>
<evidence type="ECO:0000313" key="3">
    <source>
        <dbReference type="Proteomes" id="UP000190235"/>
    </source>
</evidence>
<dbReference type="PROSITE" id="PS51186">
    <property type="entry name" value="GNAT"/>
    <property type="match status" value="1"/>
</dbReference>
<evidence type="ECO:0000259" key="1">
    <source>
        <dbReference type="PROSITE" id="PS51186"/>
    </source>
</evidence>
<dbReference type="RefSeq" id="WP_170065326.1">
    <property type="nucleotide sequence ID" value="NZ_LT670848.1"/>
</dbReference>